<sequence length="420" mass="46067">MKKRMAIMISALIVVFGGLIAFNLFKSIMMKRFFASYEAPAVTVSSVTAIQKSWEPHLPAVGNFVAINGVDVNSQAAGNVVKIHFESGQYVEKDQLLIDIDDTVDQATLKFNQAQLALRDISYKRQADLFKRGATPISNVDEAKASLEQAQANVEKTQAEIYQKHIRSPFSGQLGIRQVNLGQYISPGQTAIVSLQSLDPLYLEFYLPEQLLKKLHLNQQIQFTIESYPNMVFEGKITALNSKVDTNTHNILVQATLPNCPLEALKTPEQSTLVKAAKQEGSSKITVSCDSELNAKNHVSQFAFIPGMFSAISVEQPAIPNVVVLPSTAISYSLYGNSVFIIEKDKEGKKDQDGNDLLYVKRVFVSTGEQEGNLTVITKGVEAGQQVVSSGELKLQNGTRVIINNSIPMNTVNNPDSLGQ</sequence>
<evidence type="ECO:0000313" key="5">
    <source>
        <dbReference type="Proteomes" id="UP000249458"/>
    </source>
</evidence>
<dbReference type="RefSeq" id="WP_112220826.1">
    <property type="nucleotide sequence ID" value="NZ_MVJN01000017.1"/>
</dbReference>
<dbReference type="Pfam" id="PF25917">
    <property type="entry name" value="BSH_RND"/>
    <property type="match status" value="1"/>
</dbReference>
<reference evidence="4 5" key="1">
    <citation type="submission" date="2017-02" db="EMBL/GenBank/DDBJ databases">
        <title>Legionella quilivanii strain from human: case report and whole genome sequencing analysis.</title>
        <authorList>
            <person name="Lalancette C."/>
            <person name="Leduc J.-M."/>
            <person name="Levesque S."/>
            <person name="Fournier E."/>
            <person name="Saoud J."/>
            <person name="Faucher S.P."/>
            <person name="Bernard K."/>
            <person name="Martineau C."/>
            <person name="Longtin J."/>
        </authorList>
    </citation>
    <scope>NUCLEOTIDE SEQUENCE [LARGE SCALE GENOMIC DNA]</scope>
    <source>
        <strain evidence="4 5">ID143958</strain>
    </source>
</reference>
<evidence type="ECO:0000259" key="3">
    <source>
        <dbReference type="Pfam" id="PF25954"/>
    </source>
</evidence>
<organism evidence="4 5">
    <name type="scientific">Legionella quinlivanii</name>
    <dbReference type="NCBI Taxonomy" id="45073"/>
    <lineage>
        <taxon>Bacteria</taxon>
        <taxon>Pseudomonadati</taxon>
        <taxon>Pseudomonadota</taxon>
        <taxon>Gammaproteobacteria</taxon>
        <taxon>Legionellales</taxon>
        <taxon>Legionellaceae</taxon>
        <taxon>Legionella</taxon>
    </lineage>
</organism>
<evidence type="ECO:0000256" key="1">
    <source>
        <dbReference type="ARBA" id="ARBA00009477"/>
    </source>
</evidence>
<gene>
    <name evidence="4" type="ORF">B1207_15695</name>
</gene>
<dbReference type="Gene3D" id="2.40.420.20">
    <property type="match status" value="1"/>
</dbReference>
<name>A0A364LF09_9GAMM</name>
<protein>
    <submittedName>
        <fullName evidence="4">Efflux transporter periplasmic adaptor subunit</fullName>
    </submittedName>
</protein>
<dbReference type="GO" id="GO:0015562">
    <property type="term" value="F:efflux transmembrane transporter activity"/>
    <property type="evidence" value="ECO:0007669"/>
    <property type="project" value="TreeGrafter"/>
</dbReference>
<dbReference type="PANTHER" id="PTHR30469">
    <property type="entry name" value="MULTIDRUG RESISTANCE PROTEIN MDTA"/>
    <property type="match status" value="1"/>
</dbReference>
<feature type="domain" description="CusB-like beta-barrel" evidence="3">
    <location>
        <begin position="202"/>
        <end position="259"/>
    </location>
</feature>
<accession>A0A364LF09</accession>
<feature type="domain" description="Multidrug resistance protein MdtA-like barrel-sandwich hybrid" evidence="2">
    <location>
        <begin position="69"/>
        <end position="192"/>
    </location>
</feature>
<comment type="caution">
    <text evidence="4">The sequence shown here is derived from an EMBL/GenBank/DDBJ whole genome shotgun (WGS) entry which is preliminary data.</text>
</comment>
<dbReference type="Gene3D" id="2.40.30.170">
    <property type="match status" value="1"/>
</dbReference>
<dbReference type="Proteomes" id="UP000249458">
    <property type="component" value="Unassembled WGS sequence"/>
</dbReference>
<dbReference type="EMBL" id="MVJN01000017">
    <property type="protein sequence ID" value="RAP34443.1"/>
    <property type="molecule type" value="Genomic_DNA"/>
</dbReference>
<evidence type="ECO:0000313" key="4">
    <source>
        <dbReference type="EMBL" id="RAP34443.1"/>
    </source>
</evidence>
<dbReference type="InterPro" id="IPR058792">
    <property type="entry name" value="Beta-barrel_RND_2"/>
</dbReference>
<proteinExistence type="inferred from homology"/>
<dbReference type="PANTHER" id="PTHR30469:SF11">
    <property type="entry name" value="BLL4320 PROTEIN"/>
    <property type="match status" value="1"/>
</dbReference>
<dbReference type="Gene3D" id="1.10.287.470">
    <property type="entry name" value="Helix hairpin bin"/>
    <property type="match status" value="1"/>
</dbReference>
<dbReference type="InterPro" id="IPR006143">
    <property type="entry name" value="RND_pump_MFP"/>
</dbReference>
<dbReference type="NCBIfam" id="TIGR01730">
    <property type="entry name" value="RND_mfp"/>
    <property type="match status" value="1"/>
</dbReference>
<dbReference type="Pfam" id="PF25954">
    <property type="entry name" value="Beta-barrel_RND_2"/>
    <property type="match status" value="1"/>
</dbReference>
<comment type="similarity">
    <text evidence="1">Belongs to the membrane fusion protein (MFP) (TC 8.A.1) family.</text>
</comment>
<dbReference type="InterPro" id="IPR058625">
    <property type="entry name" value="MdtA-like_BSH"/>
</dbReference>
<dbReference type="GO" id="GO:1990281">
    <property type="term" value="C:efflux pump complex"/>
    <property type="evidence" value="ECO:0007669"/>
    <property type="project" value="TreeGrafter"/>
</dbReference>
<dbReference type="Gene3D" id="2.40.50.100">
    <property type="match status" value="1"/>
</dbReference>
<dbReference type="AlphaFoldDB" id="A0A364LF09"/>
<evidence type="ECO:0000259" key="2">
    <source>
        <dbReference type="Pfam" id="PF25917"/>
    </source>
</evidence>
<dbReference type="SUPFAM" id="SSF111369">
    <property type="entry name" value="HlyD-like secretion proteins"/>
    <property type="match status" value="1"/>
</dbReference>